<accession>A0A179HRH9</accession>
<protein>
    <submittedName>
        <fullName evidence="2">Uncharacterized protein</fullName>
    </submittedName>
</protein>
<feature type="region of interest" description="Disordered" evidence="1">
    <location>
        <begin position="30"/>
        <end position="49"/>
    </location>
</feature>
<dbReference type="Proteomes" id="UP000078340">
    <property type="component" value="Unassembled WGS sequence"/>
</dbReference>
<evidence type="ECO:0000313" key="2">
    <source>
        <dbReference type="EMBL" id="OAQ93065.1"/>
    </source>
</evidence>
<sequence length="49" mass="5443">MDYPIRGPKADIGYTDISVADCKLARQKGSISYTEIQPPSSNSSRKQRL</sequence>
<dbReference type="EMBL" id="LSBI01000002">
    <property type="protein sequence ID" value="OAQ93065.1"/>
    <property type="molecule type" value="Genomic_DNA"/>
</dbReference>
<comment type="caution">
    <text evidence="2">The sequence shown here is derived from an EMBL/GenBank/DDBJ whole genome shotgun (WGS) entry which is preliminary data.</text>
</comment>
<evidence type="ECO:0000256" key="1">
    <source>
        <dbReference type="SAM" id="MobiDB-lite"/>
    </source>
</evidence>
<gene>
    <name evidence="2" type="ORF">VFPFJ_02226</name>
</gene>
<proteinExistence type="predicted"/>
<dbReference type="AlphaFoldDB" id="A0A179HRH9"/>
<name>A0A179HRH9_PURLI</name>
<reference evidence="2 3" key="1">
    <citation type="submission" date="2016-02" db="EMBL/GenBank/DDBJ databases">
        <title>Biosynthesis of antibiotic leucinostatins and their inhibition on Phytophthora in bio-control Purpureocillium lilacinum.</title>
        <authorList>
            <person name="Wang G."/>
            <person name="Liu Z."/>
            <person name="Lin R."/>
            <person name="Li E."/>
            <person name="Mao Z."/>
            <person name="Ling J."/>
            <person name="Yin W."/>
            <person name="Xie B."/>
        </authorList>
    </citation>
    <scope>NUCLEOTIDE SEQUENCE [LARGE SCALE GENOMIC DNA]</scope>
    <source>
        <strain evidence="2">PLFJ-1</strain>
    </source>
</reference>
<organism evidence="2 3">
    <name type="scientific">Purpureocillium lilacinum</name>
    <name type="common">Paecilomyces lilacinus</name>
    <dbReference type="NCBI Taxonomy" id="33203"/>
    <lineage>
        <taxon>Eukaryota</taxon>
        <taxon>Fungi</taxon>
        <taxon>Dikarya</taxon>
        <taxon>Ascomycota</taxon>
        <taxon>Pezizomycotina</taxon>
        <taxon>Sordariomycetes</taxon>
        <taxon>Hypocreomycetidae</taxon>
        <taxon>Hypocreales</taxon>
        <taxon>Ophiocordycipitaceae</taxon>
        <taxon>Purpureocillium</taxon>
    </lineage>
</organism>
<evidence type="ECO:0000313" key="3">
    <source>
        <dbReference type="Proteomes" id="UP000078340"/>
    </source>
</evidence>